<dbReference type="InterPro" id="IPR036005">
    <property type="entry name" value="Creatinase/aminopeptidase-like"/>
</dbReference>
<reference evidence="8 9" key="1">
    <citation type="journal article" date="2018" name="G3 (Bethesda)">
        <title>Phylogenetic and Phylogenomic Definition of Rhizopus Species.</title>
        <authorList>
            <person name="Gryganskyi A.P."/>
            <person name="Golan J."/>
            <person name="Dolatabadi S."/>
            <person name="Mondo S."/>
            <person name="Robb S."/>
            <person name="Idnurm A."/>
            <person name="Muszewska A."/>
            <person name="Steczkiewicz K."/>
            <person name="Masonjones S."/>
            <person name="Liao H.L."/>
            <person name="Gajdeczka M.T."/>
            <person name="Anike F."/>
            <person name="Vuek A."/>
            <person name="Anishchenko I.M."/>
            <person name="Voigt K."/>
            <person name="de Hoog G.S."/>
            <person name="Smith M.E."/>
            <person name="Heitman J."/>
            <person name="Vilgalys R."/>
            <person name="Stajich J.E."/>
        </authorList>
    </citation>
    <scope>NUCLEOTIDE SEQUENCE [LARGE SCALE GENOMIC DNA]</scope>
    <source>
        <strain evidence="8 9">LSU 92-RS-03</strain>
    </source>
</reference>
<dbReference type="Gene3D" id="3.40.350.10">
    <property type="entry name" value="Creatinase/prolidase N-terminal domain"/>
    <property type="match status" value="1"/>
</dbReference>
<keyword evidence="5" id="KW-0464">Manganese</keyword>
<dbReference type="GO" id="GO:0030145">
    <property type="term" value="F:manganese ion binding"/>
    <property type="evidence" value="ECO:0007669"/>
    <property type="project" value="InterPro"/>
</dbReference>
<dbReference type="Proteomes" id="UP000253551">
    <property type="component" value="Unassembled WGS sequence"/>
</dbReference>
<evidence type="ECO:0000256" key="2">
    <source>
        <dbReference type="ARBA" id="ARBA00008766"/>
    </source>
</evidence>
<dbReference type="PANTHER" id="PTHR43226">
    <property type="entry name" value="XAA-PRO AMINOPEPTIDASE 3"/>
    <property type="match status" value="1"/>
</dbReference>
<dbReference type="Pfam" id="PF00557">
    <property type="entry name" value="Peptidase_M24"/>
    <property type="match status" value="1"/>
</dbReference>
<dbReference type="SUPFAM" id="SSF53092">
    <property type="entry name" value="Creatinase/prolidase N-terminal domain"/>
    <property type="match status" value="1"/>
</dbReference>
<dbReference type="AlphaFoldDB" id="A0A367JMT1"/>
<accession>A0A367JMT1</accession>
<dbReference type="EMBL" id="PJQM01003022">
    <property type="protein sequence ID" value="RCH91254.1"/>
    <property type="molecule type" value="Genomic_DNA"/>
</dbReference>
<dbReference type="InterPro" id="IPR007865">
    <property type="entry name" value="Aminopep_P_N"/>
</dbReference>
<organism evidence="8 9">
    <name type="scientific">Rhizopus stolonifer</name>
    <name type="common">Rhizopus nigricans</name>
    <dbReference type="NCBI Taxonomy" id="4846"/>
    <lineage>
        <taxon>Eukaryota</taxon>
        <taxon>Fungi</taxon>
        <taxon>Fungi incertae sedis</taxon>
        <taxon>Mucoromycota</taxon>
        <taxon>Mucoromycotina</taxon>
        <taxon>Mucoromycetes</taxon>
        <taxon>Mucorales</taxon>
        <taxon>Mucorineae</taxon>
        <taxon>Rhizopodaceae</taxon>
        <taxon>Rhizopus</taxon>
    </lineage>
</organism>
<comment type="caution">
    <text evidence="8">The sequence shown here is derived from an EMBL/GenBank/DDBJ whole genome shotgun (WGS) entry which is preliminary data.</text>
</comment>
<keyword evidence="4" id="KW-0378">Hydrolase</keyword>
<evidence type="ECO:0000256" key="3">
    <source>
        <dbReference type="ARBA" id="ARBA00022723"/>
    </source>
</evidence>
<dbReference type="GO" id="GO:0006508">
    <property type="term" value="P:proteolysis"/>
    <property type="evidence" value="ECO:0007669"/>
    <property type="project" value="TreeGrafter"/>
</dbReference>
<comment type="similarity">
    <text evidence="2">Belongs to the peptidase M24B family.</text>
</comment>
<evidence type="ECO:0000259" key="6">
    <source>
        <dbReference type="Pfam" id="PF00557"/>
    </source>
</evidence>
<comment type="cofactor">
    <cofactor evidence="1">
        <name>Mn(2+)</name>
        <dbReference type="ChEBI" id="CHEBI:29035"/>
    </cofactor>
</comment>
<sequence>MFVLPKNADDELWDGPRTGVEGVKEIFGADEAFESKRFTEYLKHIMSSHKHVFMDSPGKVPTLLSDVSSRSLNELDAKVQNSMPLSKIVQELRIIKSPSEIEAMKKSGLISSKAFVEAMKWTKPGVTEAQLWAKFEYETRVRGSTVLAYVPVVAGGPNALSLHYVRNDMELKNNDLVLVDCGGEYEGYASDITRTWPVNGKFSDAQKELYRVVLNVNKACIKICTESNSISLNEIHAQSVKLMKQELLKIGFNTTGWDIERVLYPHHIGHYLGLDVHDLPDLDRSRKLKENMVITIEPGIYIPFDDKFPRKYHGIGIRIEDNIVIGKYEPHVLSANAPKEIVDVEFCCGNH</sequence>
<evidence type="ECO:0000313" key="9">
    <source>
        <dbReference type="Proteomes" id="UP000253551"/>
    </source>
</evidence>
<dbReference type="CDD" id="cd01087">
    <property type="entry name" value="Prolidase"/>
    <property type="match status" value="1"/>
</dbReference>
<feature type="domain" description="Aminopeptidase P N-terminal" evidence="7">
    <location>
        <begin position="1"/>
        <end position="52"/>
    </location>
</feature>
<dbReference type="STRING" id="4846.A0A367JMT1"/>
<evidence type="ECO:0008006" key="10">
    <source>
        <dbReference type="Google" id="ProtNLM"/>
    </source>
</evidence>
<evidence type="ECO:0000256" key="5">
    <source>
        <dbReference type="ARBA" id="ARBA00023211"/>
    </source>
</evidence>
<dbReference type="PANTHER" id="PTHR43226:SF4">
    <property type="entry name" value="XAA-PRO AMINOPEPTIDASE 3"/>
    <property type="match status" value="1"/>
</dbReference>
<evidence type="ECO:0000256" key="4">
    <source>
        <dbReference type="ARBA" id="ARBA00022801"/>
    </source>
</evidence>
<dbReference type="GO" id="GO:0070006">
    <property type="term" value="F:metalloaminopeptidase activity"/>
    <property type="evidence" value="ECO:0007669"/>
    <property type="project" value="InterPro"/>
</dbReference>
<gene>
    <name evidence="8" type="ORF">CU098_003050</name>
</gene>
<protein>
    <recommendedName>
        <fullName evidence="10">Aminopeptidase P N-terminal domain-containing protein</fullName>
    </recommendedName>
</protein>
<dbReference type="InterPro" id="IPR000994">
    <property type="entry name" value="Pept_M24"/>
</dbReference>
<feature type="domain" description="Peptidase M24" evidence="6">
    <location>
        <begin position="102"/>
        <end position="326"/>
    </location>
</feature>
<evidence type="ECO:0000256" key="1">
    <source>
        <dbReference type="ARBA" id="ARBA00001936"/>
    </source>
</evidence>
<name>A0A367JMT1_RHIST</name>
<evidence type="ECO:0000259" key="7">
    <source>
        <dbReference type="Pfam" id="PF05195"/>
    </source>
</evidence>
<dbReference type="InterPro" id="IPR029149">
    <property type="entry name" value="Creatin/AminoP/Spt16_N"/>
</dbReference>
<dbReference type="Pfam" id="PF05195">
    <property type="entry name" value="AMP_N"/>
    <property type="match status" value="1"/>
</dbReference>
<proteinExistence type="inferred from homology"/>
<dbReference type="SUPFAM" id="SSF55920">
    <property type="entry name" value="Creatinase/aminopeptidase"/>
    <property type="match status" value="1"/>
</dbReference>
<evidence type="ECO:0000313" key="8">
    <source>
        <dbReference type="EMBL" id="RCH91254.1"/>
    </source>
</evidence>
<dbReference type="OrthoDB" id="4215474at2759"/>
<keyword evidence="3" id="KW-0479">Metal-binding</keyword>
<dbReference type="InterPro" id="IPR052433">
    <property type="entry name" value="X-Pro_dipept-like"/>
</dbReference>
<dbReference type="Gene3D" id="3.90.230.10">
    <property type="entry name" value="Creatinase/methionine aminopeptidase superfamily"/>
    <property type="match status" value="1"/>
</dbReference>
<dbReference type="GO" id="GO:0005739">
    <property type="term" value="C:mitochondrion"/>
    <property type="evidence" value="ECO:0007669"/>
    <property type="project" value="TreeGrafter"/>
</dbReference>
<keyword evidence="9" id="KW-1185">Reference proteome</keyword>